<reference evidence="2" key="2">
    <citation type="submission" date="2015-06" db="UniProtKB">
        <authorList>
            <consortium name="EnsemblMetazoa"/>
        </authorList>
    </citation>
    <scope>IDENTIFICATION</scope>
</reference>
<keyword evidence="1" id="KW-0472">Membrane</keyword>
<evidence type="ECO:0008006" key="4">
    <source>
        <dbReference type="Google" id="ProtNLM"/>
    </source>
</evidence>
<dbReference type="HOGENOM" id="CLU_1798901_0_0_1"/>
<name>T1KFV2_TETUR</name>
<dbReference type="SUPFAM" id="SSF57302">
    <property type="entry name" value="Snake toxin-like"/>
    <property type="match status" value="1"/>
</dbReference>
<proteinExistence type="predicted"/>
<evidence type="ECO:0000313" key="2">
    <source>
        <dbReference type="EnsemblMetazoa" id="tetur10g04470.1"/>
    </source>
</evidence>
<evidence type="ECO:0000313" key="3">
    <source>
        <dbReference type="Proteomes" id="UP000015104"/>
    </source>
</evidence>
<keyword evidence="3" id="KW-1185">Reference proteome</keyword>
<gene>
    <name evidence="2" type="primary">107363486</name>
</gene>
<accession>T1KFV2</accession>
<dbReference type="Proteomes" id="UP000015104">
    <property type="component" value="Unassembled WGS sequence"/>
</dbReference>
<sequence>MVSFIRKDFNLTFLVTCFLTVIVGKVIGLKCYICDSYSSEPCPDVDLIECPNNQAYDRCLVRMLKTANQPRKVIRECALGPCNFREPAFDNIFKLRQQCDMSKDSYDCVYCCKDDGCNKDSGSSLVPTSIIIIGLLVMTQLVYH</sequence>
<dbReference type="CDD" id="cd00117">
    <property type="entry name" value="TFP"/>
    <property type="match status" value="1"/>
</dbReference>
<reference evidence="3" key="1">
    <citation type="submission" date="2011-08" db="EMBL/GenBank/DDBJ databases">
        <authorList>
            <person name="Rombauts S."/>
        </authorList>
    </citation>
    <scope>NUCLEOTIDE SEQUENCE</scope>
    <source>
        <strain evidence="3">London</strain>
    </source>
</reference>
<organism evidence="2 3">
    <name type="scientific">Tetranychus urticae</name>
    <name type="common">Two-spotted spider mite</name>
    <dbReference type="NCBI Taxonomy" id="32264"/>
    <lineage>
        <taxon>Eukaryota</taxon>
        <taxon>Metazoa</taxon>
        <taxon>Ecdysozoa</taxon>
        <taxon>Arthropoda</taxon>
        <taxon>Chelicerata</taxon>
        <taxon>Arachnida</taxon>
        <taxon>Acari</taxon>
        <taxon>Acariformes</taxon>
        <taxon>Trombidiformes</taxon>
        <taxon>Prostigmata</taxon>
        <taxon>Eleutherengona</taxon>
        <taxon>Raphignathae</taxon>
        <taxon>Tetranychoidea</taxon>
        <taxon>Tetranychidae</taxon>
        <taxon>Tetranychus</taxon>
    </lineage>
</organism>
<keyword evidence="1" id="KW-1133">Transmembrane helix</keyword>
<dbReference type="eggNOG" id="ENOG502SVZJ">
    <property type="taxonomic scope" value="Eukaryota"/>
</dbReference>
<dbReference type="EMBL" id="CAEY01000038">
    <property type="status" value="NOT_ANNOTATED_CDS"/>
    <property type="molecule type" value="Genomic_DNA"/>
</dbReference>
<feature type="transmembrane region" description="Helical" evidence="1">
    <location>
        <begin position="125"/>
        <end position="143"/>
    </location>
</feature>
<dbReference type="EMBL" id="CAEY01000039">
    <property type="status" value="NOT_ANNOTATED_CDS"/>
    <property type="molecule type" value="Genomic_DNA"/>
</dbReference>
<dbReference type="AlphaFoldDB" id="T1KFV2"/>
<dbReference type="EnsemblMetazoa" id="tetur10g04470.1">
    <property type="protein sequence ID" value="tetur10g04470.1"/>
    <property type="gene ID" value="tetur10g04470"/>
</dbReference>
<protein>
    <recommendedName>
        <fullName evidence="4">Protein sleepless</fullName>
    </recommendedName>
</protein>
<dbReference type="OMA" id="NEDCHDG"/>
<dbReference type="InterPro" id="IPR045860">
    <property type="entry name" value="Snake_toxin-like_sf"/>
</dbReference>
<evidence type="ECO:0000256" key="1">
    <source>
        <dbReference type="SAM" id="Phobius"/>
    </source>
</evidence>
<dbReference type="OrthoDB" id="8177818at2759"/>
<keyword evidence="1" id="KW-0812">Transmembrane</keyword>
<dbReference type="KEGG" id="tut:107363486"/>